<accession>A0A2S3X8I7</accession>
<comment type="caution">
    <text evidence="3">The sequence shown here is derived from an EMBL/GenBank/DDBJ whole genome shotgun (WGS) entry which is preliminary data.</text>
</comment>
<evidence type="ECO:0000256" key="1">
    <source>
        <dbReference type="SAM" id="MobiDB-lite"/>
    </source>
</evidence>
<evidence type="ECO:0008006" key="5">
    <source>
        <dbReference type="Google" id="ProtNLM"/>
    </source>
</evidence>
<keyword evidence="2" id="KW-0732">Signal</keyword>
<name>A0A2S3X8I7_PSEPU</name>
<dbReference type="OrthoDB" id="7031740at2"/>
<reference evidence="3 4" key="1">
    <citation type="submission" date="2016-08" db="EMBL/GenBank/DDBJ databases">
        <authorList>
            <person name="Seilhamer J.J."/>
        </authorList>
    </citation>
    <scope>NUCLEOTIDE SEQUENCE [LARGE SCALE GENOMIC DNA]</scope>
    <source>
        <strain evidence="3 4">KH-21-114</strain>
    </source>
</reference>
<dbReference type="RefSeq" id="WP_103445380.1">
    <property type="nucleotide sequence ID" value="NZ_MINH01000016.1"/>
</dbReference>
<dbReference type="Proteomes" id="UP000237230">
    <property type="component" value="Unassembled WGS sequence"/>
</dbReference>
<feature type="chain" id="PRO_5015502789" description="DUF1311 domain-containing protein" evidence="2">
    <location>
        <begin position="26"/>
        <end position="149"/>
    </location>
</feature>
<gene>
    <name evidence="3" type="ORF">BGP84_01175</name>
</gene>
<organism evidence="3 4">
    <name type="scientific">Pseudomonas putida</name>
    <name type="common">Arthrobacter siderocapsulatus</name>
    <dbReference type="NCBI Taxonomy" id="303"/>
    <lineage>
        <taxon>Bacteria</taxon>
        <taxon>Pseudomonadati</taxon>
        <taxon>Pseudomonadota</taxon>
        <taxon>Gammaproteobacteria</taxon>
        <taxon>Pseudomonadales</taxon>
        <taxon>Pseudomonadaceae</taxon>
        <taxon>Pseudomonas</taxon>
    </lineage>
</organism>
<feature type="signal peptide" evidence="2">
    <location>
        <begin position="1"/>
        <end position="25"/>
    </location>
</feature>
<protein>
    <recommendedName>
        <fullName evidence="5">DUF1311 domain-containing protein</fullName>
    </recommendedName>
</protein>
<reference evidence="3 4" key="2">
    <citation type="submission" date="2018-03" db="EMBL/GenBank/DDBJ databases">
        <title>Draft genome of Pseudomonas putida strain KH-21-114.</title>
        <authorList>
            <person name="Yoshizawa S."/>
            <person name="Khan N.H."/>
            <person name="Nishimura M."/>
            <person name="Chiura H.X."/>
            <person name="Ogura Y."/>
            <person name="Hayashi T."/>
            <person name="Kogure K."/>
        </authorList>
    </citation>
    <scope>NUCLEOTIDE SEQUENCE [LARGE SCALE GENOMIC DNA]</scope>
    <source>
        <strain evidence="3 4">KH-21-114</strain>
    </source>
</reference>
<evidence type="ECO:0000313" key="3">
    <source>
        <dbReference type="EMBL" id="POG11920.1"/>
    </source>
</evidence>
<evidence type="ECO:0000256" key="2">
    <source>
        <dbReference type="SAM" id="SignalP"/>
    </source>
</evidence>
<feature type="compositionally biased region" description="Polar residues" evidence="1">
    <location>
        <begin position="127"/>
        <end position="141"/>
    </location>
</feature>
<dbReference type="AlphaFoldDB" id="A0A2S3X8I7"/>
<evidence type="ECO:0000313" key="4">
    <source>
        <dbReference type="Proteomes" id="UP000237230"/>
    </source>
</evidence>
<sequence length="149" mass="16883">MLAILKRRTFATLSCAVLWSTFSYAEPSFHDWLTGTAAMCSIDSHSAFTDMLLAKREHGEKSKSFTRQVEKSYAAAQKCVDEVKPKGKQRLKDAVALMPSDKREFQDSYSAWLGYLDWLSTPRESGESSPEQIRFQQSMNDLQAAMDAR</sequence>
<dbReference type="EMBL" id="MINH01000016">
    <property type="protein sequence ID" value="POG11920.1"/>
    <property type="molecule type" value="Genomic_DNA"/>
</dbReference>
<proteinExistence type="predicted"/>
<feature type="region of interest" description="Disordered" evidence="1">
    <location>
        <begin position="122"/>
        <end position="149"/>
    </location>
</feature>